<proteinExistence type="predicted"/>
<name>A0A5J4SUE1_9ZZZZ</name>
<accession>A0A5J4SUE1</accession>
<feature type="non-terminal residue" evidence="1">
    <location>
        <position position="21"/>
    </location>
</feature>
<sequence length="21" mass="2681">MSTYPTTQYKDKYKIKHWQAY</sequence>
<gene>
    <name evidence="1" type="ORF">EZS27_002935</name>
</gene>
<protein>
    <submittedName>
        <fullName evidence="1">Uncharacterized protein</fullName>
    </submittedName>
</protein>
<reference evidence="1" key="1">
    <citation type="submission" date="2019-03" db="EMBL/GenBank/DDBJ databases">
        <title>Single cell metagenomics reveals metabolic interactions within the superorganism composed of flagellate Streblomastix strix and complex community of Bacteroidetes bacteria on its surface.</title>
        <authorList>
            <person name="Treitli S.C."/>
            <person name="Kolisko M."/>
            <person name="Husnik F."/>
            <person name="Keeling P."/>
            <person name="Hampl V."/>
        </authorList>
    </citation>
    <scope>NUCLEOTIDE SEQUENCE</scope>
    <source>
        <strain evidence="1">STM</strain>
    </source>
</reference>
<dbReference type="EMBL" id="SNRY01000043">
    <property type="protein sequence ID" value="KAA6349607.1"/>
    <property type="molecule type" value="Genomic_DNA"/>
</dbReference>
<organism evidence="1">
    <name type="scientific">termite gut metagenome</name>
    <dbReference type="NCBI Taxonomy" id="433724"/>
    <lineage>
        <taxon>unclassified sequences</taxon>
        <taxon>metagenomes</taxon>
        <taxon>organismal metagenomes</taxon>
    </lineage>
</organism>
<dbReference type="AlphaFoldDB" id="A0A5J4SUE1"/>
<comment type="caution">
    <text evidence="1">The sequence shown here is derived from an EMBL/GenBank/DDBJ whole genome shotgun (WGS) entry which is preliminary data.</text>
</comment>
<evidence type="ECO:0000313" key="1">
    <source>
        <dbReference type="EMBL" id="KAA6349607.1"/>
    </source>
</evidence>